<gene>
    <name evidence="2" type="ORF">PGLA_02935</name>
</gene>
<keyword evidence="2" id="KW-0808">Transferase</keyword>
<evidence type="ECO:0000313" key="3">
    <source>
        <dbReference type="Proteomes" id="UP000076967"/>
    </source>
</evidence>
<dbReference type="InterPro" id="IPR029063">
    <property type="entry name" value="SAM-dependent_MTases_sf"/>
</dbReference>
<dbReference type="PANTHER" id="PTHR43861">
    <property type="entry name" value="TRANS-ACONITATE 2-METHYLTRANSFERASE-RELATED"/>
    <property type="match status" value="1"/>
</dbReference>
<dbReference type="EMBL" id="LVJH01000003">
    <property type="protein sequence ID" value="OAB45232.1"/>
    <property type="molecule type" value="Genomic_DNA"/>
</dbReference>
<dbReference type="GO" id="GO:0032259">
    <property type="term" value="P:methylation"/>
    <property type="evidence" value="ECO:0007669"/>
    <property type="project" value="UniProtKB-KW"/>
</dbReference>
<reference evidence="2 3" key="1">
    <citation type="submission" date="2016-03" db="EMBL/GenBank/DDBJ databases">
        <title>Draft genome sequence of Paenibacillus glacialis DSM 22343.</title>
        <authorList>
            <person name="Shin S.-K."/>
            <person name="Yi H."/>
        </authorList>
    </citation>
    <scope>NUCLEOTIDE SEQUENCE [LARGE SCALE GENOMIC DNA]</scope>
    <source>
        <strain evidence="2 3">DSM 22343</strain>
    </source>
</reference>
<comment type="caution">
    <text evidence="2">The sequence shown here is derived from an EMBL/GenBank/DDBJ whole genome shotgun (WGS) entry which is preliminary data.</text>
</comment>
<dbReference type="AlphaFoldDB" id="A0A168MZS3"/>
<evidence type="ECO:0000259" key="1">
    <source>
        <dbReference type="Pfam" id="PF08241"/>
    </source>
</evidence>
<organism evidence="2 3">
    <name type="scientific">Paenibacillus glacialis</name>
    <dbReference type="NCBI Taxonomy" id="494026"/>
    <lineage>
        <taxon>Bacteria</taxon>
        <taxon>Bacillati</taxon>
        <taxon>Bacillota</taxon>
        <taxon>Bacilli</taxon>
        <taxon>Bacillales</taxon>
        <taxon>Paenibacillaceae</taxon>
        <taxon>Paenibacillus</taxon>
    </lineage>
</organism>
<protein>
    <submittedName>
        <fullName evidence="2">Phosphatidylethanolamine N-methyltransferase</fullName>
    </submittedName>
</protein>
<dbReference type="OrthoDB" id="323463at2"/>
<dbReference type="STRING" id="494026.PGLA_02935"/>
<sequence>MNNQWNKFIYKVGAPVYDRFFNSGVFLNARKKVFGDLVLRDGQHVLIVGVGTGADLCFFTEQDIHITAIDISPSMISQAKDKVNDDMHVDFYEMNAQQLQFPEQTFDLVVANLILSVVPDAHQCMNEIIRVTKDRGSILVFDKFTPRDKKLSLGKKIVRPLISLLGTDIGRHFENIIEPYEKQVNILDDRPVLFNGMYRKISMQKLS</sequence>
<dbReference type="SUPFAM" id="SSF53335">
    <property type="entry name" value="S-adenosyl-L-methionine-dependent methyltransferases"/>
    <property type="match status" value="1"/>
</dbReference>
<dbReference type="InterPro" id="IPR013216">
    <property type="entry name" value="Methyltransf_11"/>
</dbReference>
<dbReference type="Pfam" id="PF08241">
    <property type="entry name" value="Methyltransf_11"/>
    <property type="match status" value="1"/>
</dbReference>
<name>A0A168MZS3_9BACL</name>
<dbReference type="Gene3D" id="3.40.50.150">
    <property type="entry name" value="Vaccinia Virus protein VP39"/>
    <property type="match status" value="1"/>
</dbReference>
<keyword evidence="3" id="KW-1185">Reference proteome</keyword>
<accession>A0A168MZS3</accession>
<dbReference type="GO" id="GO:0008757">
    <property type="term" value="F:S-adenosylmethionine-dependent methyltransferase activity"/>
    <property type="evidence" value="ECO:0007669"/>
    <property type="project" value="InterPro"/>
</dbReference>
<evidence type="ECO:0000313" key="2">
    <source>
        <dbReference type="EMBL" id="OAB45232.1"/>
    </source>
</evidence>
<dbReference type="RefSeq" id="WP_068528451.1">
    <property type="nucleotide sequence ID" value="NZ_LVJH01000003.1"/>
</dbReference>
<keyword evidence="2" id="KW-0489">Methyltransferase</keyword>
<proteinExistence type="predicted"/>
<dbReference type="CDD" id="cd02440">
    <property type="entry name" value="AdoMet_MTases"/>
    <property type="match status" value="1"/>
</dbReference>
<feature type="domain" description="Methyltransferase type 11" evidence="1">
    <location>
        <begin position="48"/>
        <end position="139"/>
    </location>
</feature>
<dbReference type="Proteomes" id="UP000076967">
    <property type="component" value="Unassembled WGS sequence"/>
</dbReference>